<dbReference type="AlphaFoldDB" id="A0A5B9D9L6"/>
<keyword evidence="9" id="KW-1185">Reference proteome</keyword>
<dbReference type="RefSeq" id="WP_147662423.1">
    <property type="nucleotide sequence ID" value="NZ_CP042905.2"/>
</dbReference>
<dbReference type="InterPro" id="IPR050638">
    <property type="entry name" value="AA-Vitamin_Transporters"/>
</dbReference>
<protein>
    <submittedName>
        <fullName evidence="8">DMT family transporter</fullName>
    </submittedName>
</protein>
<feature type="transmembrane region" description="Helical" evidence="6">
    <location>
        <begin position="96"/>
        <end position="115"/>
    </location>
</feature>
<feature type="transmembrane region" description="Helical" evidence="6">
    <location>
        <begin position="166"/>
        <end position="186"/>
    </location>
</feature>
<accession>A0A5B9D9L6</accession>
<dbReference type="SUPFAM" id="SSF103481">
    <property type="entry name" value="Multidrug resistance efflux transporter EmrE"/>
    <property type="match status" value="2"/>
</dbReference>
<keyword evidence="2" id="KW-1003">Cell membrane</keyword>
<evidence type="ECO:0000256" key="6">
    <source>
        <dbReference type="SAM" id="Phobius"/>
    </source>
</evidence>
<evidence type="ECO:0000256" key="2">
    <source>
        <dbReference type="ARBA" id="ARBA00022475"/>
    </source>
</evidence>
<evidence type="ECO:0000256" key="4">
    <source>
        <dbReference type="ARBA" id="ARBA00022989"/>
    </source>
</evidence>
<feature type="transmembrane region" description="Helical" evidence="6">
    <location>
        <begin position="6"/>
        <end position="24"/>
    </location>
</feature>
<dbReference type="Pfam" id="PF00892">
    <property type="entry name" value="EamA"/>
    <property type="match status" value="2"/>
</dbReference>
<keyword evidence="5 6" id="KW-0472">Membrane</keyword>
<dbReference type="Proteomes" id="UP000321408">
    <property type="component" value="Chromosome"/>
</dbReference>
<keyword evidence="3 6" id="KW-0812">Transmembrane</keyword>
<dbReference type="InterPro" id="IPR000620">
    <property type="entry name" value="EamA_dom"/>
</dbReference>
<evidence type="ECO:0000256" key="1">
    <source>
        <dbReference type="ARBA" id="ARBA00004651"/>
    </source>
</evidence>
<dbReference type="GO" id="GO:0005886">
    <property type="term" value="C:plasma membrane"/>
    <property type="evidence" value="ECO:0007669"/>
    <property type="project" value="UniProtKB-SubCell"/>
</dbReference>
<dbReference type="EMBL" id="CP042905">
    <property type="protein sequence ID" value="QEE15517.1"/>
    <property type="molecule type" value="Genomic_DNA"/>
</dbReference>
<sequence length="324" mass="36162">MNGILSAFLMIITFSLSFILIRKIELTYTTVYINLIRAIIGFSCFTIYNLISGRFHQIFDLNLQIWVILGASIIFSVVLGDTAYFKCQKLIGPTNAATFAITSPIFTMILAILILRDSFQWILLFSSIITGTGVYLLIHLQEKSATDHHSMVAQLKKKADLNKKTLLLGTLFGILASLAWSFATIFTEMGMERSEEILHIGSDITMVTNIIRYFVATTCMGGWWTFYRSKKKKHRQYNQNSGSTWRSVLILLLSAILGTFLGEIFFGIAIVQTGSTFIAIMGSTLPVFTIPLNYLINKEKVDLKSLPGILVTIVGVIVLIIVSA</sequence>
<feature type="domain" description="EamA" evidence="7">
    <location>
        <begin position="2"/>
        <end position="138"/>
    </location>
</feature>
<feature type="domain" description="EamA" evidence="7">
    <location>
        <begin position="168"/>
        <end position="320"/>
    </location>
</feature>
<dbReference type="InterPro" id="IPR037185">
    <property type="entry name" value="EmrE-like"/>
</dbReference>
<feature type="transmembrane region" description="Helical" evidence="6">
    <location>
        <begin position="303"/>
        <end position="322"/>
    </location>
</feature>
<reference evidence="8 9" key="2">
    <citation type="journal article" date="2024" name="Int. J. Syst. Evol. Microbiol.">
        <title>Promethearchaeum syntrophicum gen. nov., sp. nov., an anaerobic, obligately syntrophic archaeon, the first isolate of the lineage 'Asgard' archaea, and proposal of the new archaeal phylum Promethearchaeota phyl. nov. and kingdom Promethearchaeati regn. nov.</title>
        <authorList>
            <person name="Imachi H."/>
            <person name="Nobu M.K."/>
            <person name="Kato S."/>
            <person name="Takaki Y."/>
            <person name="Miyazaki M."/>
            <person name="Miyata M."/>
            <person name="Ogawara M."/>
            <person name="Saito Y."/>
            <person name="Sakai S."/>
            <person name="Tahara Y.O."/>
            <person name="Takano Y."/>
            <person name="Tasumi E."/>
            <person name="Uematsu K."/>
            <person name="Yoshimura T."/>
            <person name="Itoh T."/>
            <person name="Ohkuma M."/>
            <person name="Takai K."/>
        </authorList>
    </citation>
    <scope>NUCLEOTIDE SEQUENCE [LARGE SCALE GENOMIC DNA]</scope>
    <source>
        <strain evidence="8 9">MK-D1</strain>
    </source>
</reference>
<keyword evidence="4 6" id="KW-1133">Transmembrane helix</keyword>
<reference evidence="8 9" key="1">
    <citation type="journal article" date="2020" name="Nature">
        <title>Isolation of an archaeon at the prokaryote-eukaryote interface.</title>
        <authorList>
            <person name="Imachi H."/>
            <person name="Nobu M.K."/>
            <person name="Nakahara N."/>
            <person name="Morono Y."/>
            <person name="Ogawara M."/>
            <person name="Takaki Y."/>
            <person name="Takano Y."/>
            <person name="Uematsu K."/>
            <person name="Ikuta T."/>
            <person name="Ito M."/>
            <person name="Matsui Y."/>
            <person name="Miyazaki M."/>
            <person name="Murata K."/>
            <person name="Saito Y."/>
            <person name="Sakai S."/>
            <person name="Song C."/>
            <person name="Tasumi E."/>
            <person name="Yamanaka Y."/>
            <person name="Yamaguchi T."/>
            <person name="Kamagata Y."/>
            <person name="Tamaki H."/>
            <person name="Takai K."/>
        </authorList>
    </citation>
    <scope>NUCLEOTIDE SEQUENCE [LARGE SCALE GENOMIC DNA]</scope>
    <source>
        <strain evidence="8 9">MK-D1</strain>
    </source>
</reference>
<gene>
    <name evidence="8" type="ORF">DSAG12_01343</name>
</gene>
<evidence type="ECO:0000256" key="5">
    <source>
        <dbReference type="ARBA" id="ARBA00023136"/>
    </source>
</evidence>
<evidence type="ECO:0000313" key="9">
    <source>
        <dbReference type="Proteomes" id="UP000321408"/>
    </source>
</evidence>
<feature type="transmembrane region" description="Helical" evidence="6">
    <location>
        <begin position="206"/>
        <end position="227"/>
    </location>
</feature>
<dbReference type="PANTHER" id="PTHR32322">
    <property type="entry name" value="INNER MEMBRANE TRANSPORTER"/>
    <property type="match status" value="1"/>
</dbReference>
<comment type="subcellular location">
    <subcellularLocation>
        <location evidence="1">Cell membrane</location>
        <topology evidence="1">Multi-pass membrane protein</topology>
    </subcellularLocation>
</comment>
<feature type="transmembrane region" description="Helical" evidence="6">
    <location>
        <begin position="63"/>
        <end position="84"/>
    </location>
</feature>
<evidence type="ECO:0000313" key="8">
    <source>
        <dbReference type="EMBL" id="QEE15517.1"/>
    </source>
</evidence>
<feature type="transmembrane region" description="Helical" evidence="6">
    <location>
        <begin position="248"/>
        <end position="271"/>
    </location>
</feature>
<organism evidence="8 9">
    <name type="scientific">Promethearchaeum syntrophicum</name>
    <dbReference type="NCBI Taxonomy" id="2594042"/>
    <lineage>
        <taxon>Archaea</taxon>
        <taxon>Promethearchaeati</taxon>
        <taxon>Promethearchaeota</taxon>
        <taxon>Promethearchaeia</taxon>
        <taxon>Promethearchaeales</taxon>
        <taxon>Promethearchaeaceae</taxon>
        <taxon>Promethearchaeum</taxon>
    </lineage>
</organism>
<proteinExistence type="predicted"/>
<dbReference type="KEGG" id="psyt:DSAG12_01343"/>
<feature type="transmembrane region" description="Helical" evidence="6">
    <location>
        <begin position="121"/>
        <end position="138"/>
    </location>
</feature>
<feature type="transmembrane region" description="Helical" evidence="6">
    <location>
        <begin position="277"/>
        <end position="296"/>
    </location>
</feature>
<evidence type="ECO:0000256" key="3">
    <source>
        <dbReference type="ARBA" id="ARBA00022692"/>
    </source>
</evidence>
<dbReference type="PANTHER" id="PTHR32322:SF18">
    <property type="entry name" value="S-ADENOSYLMETHIONINE_S-ADENOSYLHOMOCYSTEINE TRANSPORTER"/>
    <property type="match status" value="1"/>
</dbReference>
<feature type="transmembrane region" description="Helical" evidence="6">
    <location>
        <begin position="31"/>
        <end position="51"/>
    </location>
</feature>
<dbReference type="OrthoDB" id="29208at2157"/>
<evidence type="ECO:0000259" key="7">
    <source>
        <dbReference type="Pfam" id="PF00892"/>
    </source>
</evidence>
<dbReference type="GeneID" id="41329335"/>
<name>A0A5B9D9L6_9ARCH</name>